<dbReference type="GO" id="GO:0005763">
    <property type="term" value="C:mitochondrial small ribosomal subunit"/>
    <property type="evidence" value="ECO:0007669"/>
    <property type="project" value="TreeGrafter"/>
</dbReference>
<dbReference type="InterPro" id="IPR036870">
    <property type="entry name" value="Ribosomal_bS18_sf"/>
</dbReference>
<evidence type="ECO:0000256" key="1">
    <source>
        <dbReference type="ARBA" id="ARBA00005589"/>
    </source>
</evidence>
<dbReference type="SUPFAM" id="SSF46911">
    <property type="entry name" value="Ribosomal protein S18"/>
    <property type="match status" value="1"/>
</dbReference>
<dbReference type="FunFam" id="4.10.640.10:FF:000013">
    <property type="entry name" value="37S ribosomal protein S18"/>
    <property type="match status" value="1"/>
</dbReference>
<dbReference type="GO" id="GO:0003735">
    <property type="term" value="F:structural constituent of ribosome"/>
    <property type="evidence" value="ECO:0007669"/>
    <property type="project" value="InterPro"/>
</dbReference>
<keyword evidence="6" id="KW-1185">Reference proteome</keyword>
<gene>
    <name evidence="5" type="ORF">FHL15_003917</name>
</gene>
<reference evidence="6" key="1">
    <citation type="submission" date="2019-06" db="EMBL/GenBank/DDBJ databases">
        <title>Draft genome sequence of the griseofulvin-producing fungus Xylaria cubensis strain G536.</title>
        <authorList>
            <person name="Mead M.E."/>
            <person name="Raja H.A."/>
            <person name="Steenwyk J.L."/>
            <person name="Knowles S.L."/>
            <person name="Oberlies N.H."/>
            <person name="Rokas A."/>
        </authorList>
    </citation>
    <scope>NUCLEOTIDE SEQUENCE [LARGE SCALE GENOMIC DNA]</scope>
    <source>
        <strain evidence="6">G536</strain>
    </source>
</reference>
<evidence type="ECO:0000256" key="3">
    <source>
        <dbReference type="ARBA" id="ARBA00023274"/>
    </source>
</evidence>
<dbReference type="GO" id="GO:0070181">
    <property type="term" value="F:small ribosomal subunit rRNA binding"/>
    <property type="evidence" value="ECO:0007669"/>
    <property type="project" value="TreeGrafter"/>
</dbReference>
<keyword evidence="3" id="KW-0687">Ribonucleoprotein</keyword>
<sequence>MPPRIPILSALRQGMSLLKTPSAPLSTTAAPQALRDLGNSTSSILNLEGSASKSGDGAGADTTQLLGQIYKSMRSPRKDRASGRRNVEDDMRNQNRHDDYMRQLPRRWRAGDVYAPHDMSPSEMAKWRRNTARKQDLVDLLGLRPLDMYRNFSVISEFTTPHGRIERSVQTGLRPVNQRKMAKAIRRAIGLGLHPSVHQHPELLMRGSNRTLIQNMATMNKSLKW</sequence>
<organism evidence="5 6">
    <name type="scientific">Xylaria flabelliformis</name>
    <dbReference type="NCBI Taxonomy" id="2512241"/>
    <lineage>
        <taxon>Eukaryota</taxon>
        <taxon>Fungi</taxon>
        <taxon>Dikarya</taxon>
        <taxon>Ascomycota</taxon>
        <taxon>Pezizomycotina</taxon>
        <taxon>Sordariomycetes</taxon>
        <taxon>Xylariomycetidae</taxon>
        <taxon>Xylariales</taxon>
        <taxon>Xylariaceae</taxon>
        <taxon>Xylaria</taxon>
    </lineage>
</organism>
<dbReference type="GO" id="GO:0032543">
    <property type="term" value="P:mitochondrial translation"/>
    <property type="evidence" value="ECO:0007669"/>
    <property type="project" value="TreeGrafter"/>
</dbReference>
<evidence type="ECO:0000313" key="5">
    <source>
        <dbReference type="EMBL" id="TRX95225.1"/>
    </source>
</evidence>
<dbReference type="EMBL" id="VFLP01000017">
    <property type="protein sequence ID" value="TRX95225.1"/>
    <property type="molecule type" value="Genomic_DNA"/>
</dbReference>
<dbReference type="OrthoDB" id="21463at2759"/>
<comment type="similarity">
    <text evidence="1">Belongs to the bacterial ribosomal protein bS18 family.</text>
</comment>
<evidence type="ECO:0000256" key="2">
    <source>
        <dbReference type="ARBA" id="ARBA00022980"/>
    </source>
</evidence>
<dbReference type="PANTHER" id="PTHR13479:SF40">
    <property type="entry name" value="SMALL RIBOSOMAL SUBUNIT PROTEIN BS18M"/>
    <property type="match status" value="1"/>
</dbReference>
<protein>
    <recommendedName>
        <fullName evidence="4">Small ribosomal subunit protein bS18m</fullName>
    </recommendedName>
</protein>
<evidence type="ECO:0000256" key="4">
    <source>
        <dbReference type="ARBA" id="ARBA00035264"/>
    </source>
</evidence>
<keyword evidence="2" id="KW-0689">Ribosomal protein</keyword>
<accession>A0A553I4V0</accession>
<dbReference type="Proteomes" id="UP000319160">
    <property type="component" value="Unassembled WGS sequence"/>
</dbReference>
<dbReference type="AlphaFoldDB" id="A0A553I4V0"/>
<name>A0A553I4V0_9PEZI</name>
<dbReference type="STRING" id="2512241.A0A553I4V0"/>
<proteinExistence type="inferred from homology"/>
<dbReference type="Gene3D" id="4.10.640.10">
    <property type="entry name" value="Ribosomal protein S18"/>
    <property type="match status" value="1"/>
</dbReference>
<dbReference type="PANTHER" id="PTHR13479">
    <property type="entry name" value="30S RIBOSOMAL PROTEIN S18"/>
    <property type="match status" value="1"/>
</dbReference>
<evidence type="ECO:0000313" key="6">
    <source>
        <dbReference type="Proteomes" id="UP000319160"/>
    </source>
</evidence>
<dbReference type="Pfam" id="PF01084">
    <property type="entry name" value="Ribosomal_S18"/>
    <property type="match status" value="1"/>
</dbReference>
<dbReference type="InterPro" id="IPR001648">
    <property type="entry name" value="Ribosomal_bS18"/>
</dbReference>
<comment type="caution">
    <text evidence="5">The sequence shown here is derived from an EMBL/GenBank/DDBJ whole genome shotgun (WGS) entry which is preliminary data.</text>
</comment>